<evidence type="ECO:0000256" key="1">
    <source>
        <dbReference type="SAM" id="MobiDB-lite"/>
    </source>
</evidence>
<organism evidence="2 3">
    <name type="scientific">Pseudomonas fluorescens</name>
    <dbReference type="NCBI Taxonomy" id="294"/>
    <lineage>
        <taxon>Bacteria</taxon>
        <taxon>Pseudomonadati</taxon>
        <taxon>Pseudomonadota</taxon>
        <taxon>Gammaproteobacteria</taxon>
        <taxon>Pseudomonadales</taxon>
        <taxon>Pseudomonadaceae</taxon>
        <taxon>Pseudomonas</taxon>
    </lineage>
</organism>
<proteinExistence type="predicted"/>
<reference evidence="2 3" key="1">
    <citation type="submission" date="2019-09" db="EMBL/GenBank/DDBJ databases">
        <authorList>
            <person name="Chandra G."/>
            <person name="Truman W A."/>
        </authorList>
    </citation>
    <scope>NUCLEOTIDE SEQUENCE [LARGE SCALE GENOMIC DNA]</scope>
    <source>
        <strain evidence="2">PS870</strain>
    </source>
</reference>
<name>A0A5E7NCK0_PSEFL</name>
<feature type="region of interest" description="Disordered" evidence="1">
    <location>
        <begin position="45"/>
        <end position="72"/>
    </location>
</feature>
<gene>
    <name evidence="2" type="ORF">PS870_04514</name>
</gene>
<dbReference type="EMBL" id="CABVIK010000015">
    <property type="protein sequence ID" value="VVP34911.1"/>
    <property type="molecule type" value="Genomic_DNA"/>
</dbReference>
<evidence type="ECO:0000313" key="3">
    <source>
        <dbReference type="Proteomes" id="UP000349468"/>
    </source>
</evidence>
<dbReference type="Proteomes" id="UP000349468">
    <property type="component" value="Unassembled WGS sequence"/>
</dbReference>
<protein>
    <submittedName>
        <fullName evidence="2">Uncharacterized protein</fullName>
    </submittedName>
</protein>
<sequence length="142" mass="15992">MELKESKHPKPQSDEDALTIELRNEFALLNKIFELREIARDNTKKKLNRKAAKAAMKEAKKSKKVTPAPKSTKATGEWVKKLCWRCNSKFVIHSHWVNPPSMCKACSKDLDETYLPSGPDRLPPTGWIHIVSGGAPGSGKRR</sequence>
<evidence type="ECO:0000313" key="2">
    <source>
        <dbReference type="EMBL" id="VVP34911.1"/>
    </source>
</evidence>
<dbReference type="RefSeq" id="WP_154913013.1">
    <property type="nucleotide sequence ID" value="NZ_CABVIK010000015.1"/>
</dbReference>
<dbReference type="AlphaFoldDB" id="A0A5E7NCK0"/>
<accession>A0A5E7NCK0</accession>